<keyword evidence="4" id="KW-0012">Acyltransferase</keyword>
<evidence type="ECO:0000256" key="4">
    <source>
        <dbReference type="ARBA" id="ARBA00023315"/>
    </source>
</evidence>
<dbReference type="PANTHER" id="PTHR36449:SF1">
    <property type="entry name" value="ACETYLTRANSFERASE"/>
    <property type="match status" value="1"/>
</dbReference>
<keyword evidence="8" id="KW-1185">Reference proteome</keyword>
<proteinExistence type="predicted"/>
<keyword evidence="1" id="KW-0678">Repressor</keyword>
<dbReference type="OrthoDB" id="9801191at2"/>
<dbReference type="Gene3D" id="3.40.630.30">
    <property type="match status" value="1"/>
</dbReference>
<name>I3Z764_BELBD</name>
<feature type="domain" description="N-acetyltransferase" evidence="6">
    <location>
        <begin position="8"/>
        <end position="193"/>
    </location>
</feature>
<reference evidence="8" key="1">
    <citation type="submission" date="2012-06" db="EMBL/GenBank/DDBJ databases">
        <title>The complete genome of Belliella baltica DSM 15883.</title>
        <authorList>
            <person name="Lucas S."/>
            <person name="Copeland A."/>
            <person name="Lapidus A."/>
            <person name="Goodwin L."/>
            <person name="Pitluck S."/>
            <person name="Peters L."/>
            <person name="Mikhailova N."/>
            <person name="Davenport K."/>
            <person name="Kyrpides N."/>
            <person name="Mavromatis K."/>
            <person name="Pagani I."/>
            <person name="Ivanova N."/>
            <person name="Ovchinnikova G."/>
            <person name="Zeytun A."/>
            <person name="Detter J.C."/>
            <person name="Han C."/>
            <person name="Land M."/>
            <person name="Hauser L."/>
            <person name="Markowitz V."/>
            <person name="Cheng J.-F."/>
            <person name="Hugenholtz P."/>
            <person name="Woyke T."/>
            <person name="Wu D."/>
            <person name="Tindall B."/>
            <person name="Pomrenke H."/>
            <person name="Brambilla E."/>
            <person name="Klenk H.-P."/>
            <person name="Eisen J.A."/>
        </authorList>
    </citation>
    <scope>NUCLEOTIDE SEQUENCE [LARGE SCALE GENOMIC DNA]</scope>
    <source>
        <strain evidence="8">DSM 15883 / CIP 108006 / LMG 21964 / BA134</strain>
    </source>
</reference>
<evidence type="ECO:0000256" key="5">
    <source>
        <dbReference type="ARBA" id="ARBA00049880"/>
    </source>
</evidence>
<dbReference type="KEGG" id="bbd:Belba_2529"/>
<dbReference type="STRING" id="866536.Belba_2529"/>
<keyword evidence="3 7" id="KW-0808">Transferase</keyword>
<evidence type="ECO:0000256" key="3">
    <source>
        <dbReference type="ARBA" id="ARBA00022679"/>
    </source>
</evidence>
<evidence type="ECO:0000256" key="1">
    <source>
        <dbReference type="ARBA" id="ARBA00022491"/>
    </source>
</evidence>
<evidence type="ECO:0000313" key="8">
    <source>
        <dbReference type="Proteomes" id="UP000006050"/>
    </source>
</evidence>
<dbReference type="eggNOG" id="COG0454">
    <property type="taxonomic scope" value="Bacteria"/>
</dbReference>
<dbReference type="EMBL" id="CP003281">
    <property type="protein sequence ID" value="AFL85082.1"/>
    <property type="molecule type" value="Genomic_DNA"/>
</dbReference>
<evidence type="ECO:0000256" key="2">
    <source>
        <dbReference type="ARBA" id="ARBA00022649"/>
    </source>
</evidence>
<dbReference type="InterPro" id="IPR016181">
    <property type="entry name" value="Acyl_CoA_acyltransferase"/>
</dbReference>
<dbReference type="AlphaFoldDB" id="I3Z764"/>
<dbReference type="Pfam" id="PF13508">
    <property type="entry name" value="Acetyltransf_7"/>
    <property type="match status" value="1"/>
</dbReference>
<dbReference type="InterPro" id="IPR000182">
    <property type="entry name" value="GNAT_dom"/>
</dbReference>
<comment type="catalytic activity">
    <reaction evidence="5">
        <text>glycyl-tRNA(Gly) + acetyl-CoA = N-acetylglycyl-tRNA(Gly) + CoA + H(+)</text>
        <dbReference type="Rhea" id="RHEA:81867"/>
        <dbReference type="Rhea" id="RHEA-COMP:9683"/>
        <dbReference type="Rhea" id="RHEA-COMP:19766"/>
        <dbReference type="ChEBI" id="CHEBI:15378"/>
        <dbReference type="ChEBI" id="CHEBI:57287"/>
        <dbReference type="ChEBI" id="CHEBI:57288"/>
        <dbReference type="ChEBI" id="CHEBI:78522"/>
        <dbReference type="ChEBI" id="CHEBI:232036"/>
    </reaction>
</comment>
<evidence type="ECO:0000313" key="7">
    <source>
        <dbReference type="EMBL" id="AFL85082.1"/>
    </source>
</evidence>
<dbReference type="GO" id="GO:0016747">
    <property type="term" value="F:acyltransferase activity, transferring groups other than amino-acyl groups"/>
    <property type="evidence" value="ECO:0007669"/>
    <property type="project" value="InterPro"/>
</dbReference>
<dbReference type="PROSITE" id="PS51186">
    <property type="entry name" value="GNAT"/>
    <property type="match status" value="1"/>
</dbReference>
<evidence type="ECO:0000259" key="6">
    <source>
        <dbReference type="PROSITE" id="PS51186"/>
    </source>
</evidence>
<dbReference type="HOGENOM" id="CLU_101288_2_0_10"/>
<keyword evidence="2" id="KW-1277">Toxin-antitoxin system</keyword>
<dbReference type="SUPFAM" id="SSF55729">
    <property type="entry name" value="Acyl-CoA N-acyltransferases (Nat)"/>
    <property type="match status" value="1"/>
</dbReference>
<dbReference type="RefSeq" id="WP_014773038.1">
    <property type="nucleotide sequence ID" value="NC_018010.1"/>
</dbReference>
<dbReference type="PATRIC" id="fig|866536.3.peg.2610"/>
<organism evidence="7 8">
    <name type="scientific">Belliella baltica (strain DSM 15883 / CIP 108006 / LMG 21964 / BA134)</name>
    <dbReference type="NCBI Taxonomy" id="866536"/>
    <lineage>
        <taxon>Bacteria</taxon>
        <taxon>Pseudomonadati</taxon>
        <taxon>Bacteroidota</taxon>
        <taxon>Cytophagia</taxon>
        <taxon>Cytophagales</taxon>
        <taxon>Cyclobacteriaceae</taxon>
        <taxon>Belliella</taxon>
    </lineage>
</organism>
<sequence>MNFLLDNCTFSVLTKEIIQSTFEFDCGHKDLNEFFLNDTLDYSKQLLGKSYCFKYDENPKIIICAFTLSNDSIKANFLPNSRKKKVNDLIPRVKQYRSYPAVLIGRLGVNKDFKGRGIGKELMDFIKSWFIDSNNKTGCRFLVVDAYNEPGPIKYYQNNGFKFLFGDEDQERLYTGLNNDRDVNTRLMYFDLLELSTI</sequence>
<accession>I3Z764</accession>
<dbReference type="Proteomes" id="UP000006050">
    <property type="component" value="Chromosome"/>
</dbReference>
<dbReference type="PANTHER" id="PTHR36449">
    <property type="entry name" value="ACETYLTRANSFERASE-RELATED"/>
    <property type="match status" value="1"/>
</dbReference>
<dbReference type="CDD" id="cd04301">
    <property type="entry name" value="NAT_SF"/>
    <property type="match status" value="1"/>
</dbReference>
<protein>
    <submittedName>
        <fullName evidence="7">Acetyltransferase</fullName>
    </submittedName>
</protein>
<gene>
    <name evidence="7" type="ordered locus">Belba_2529</name>
</gene>